<dbReference type="Pfam" id="PF10604">
    <property type="entry name" value="Polyketide_cyc2"/>
    <property type="match status" value="1"/>
</dbReference>
<dbReference type="OrthoDB" id="4569164at2"/>
<dbReference type="eggNOG" id="COG3427">
    <property type="taxonomic scope" value="Bacteria"/>
</dbReference>
<dbReference type="InterPro" id="IPR023393">
    <property type="entry name" value="START-like_dom_sf"/>
</dbReference>
<accession>L7L8S9</accession>
<dbReference type="STRING" id="1121927.GOHSU_07_00060"/>
<dbReference type="EMBL" id="BANT01000007">
    <property type="protein sequence ID" value="GAC56452.1"/>
    <property type="molecule type" value="Genomic_DNA"/>
</dbReference>
<reference evidence="1 2" key="1">
    <citation type="submission" date="2012-12" db="EMBL/GenBank/DDBJ databases">
        <title>Whole genome shotgun sequence of Gordonia hirsuta NBRC 16056.</title>
        <authorList>
            <person name="Isaki-Nakamura S."/>
            <person name="Hosoyama A."/>
            <person name="Tsuchikane K."/>
            <person name="Katsumata H."/>
            <person name="Baba S."/>
            <person name="Yamazaki S."/>
            <person name="Fujita N."/>
        </authorList>
    </citation>
    <scope>NUCLEOTIDE SEQUENCE [LARGE SCALE GENOMIC DNA]</scope>
    <source>
        <strain evidence="1 2">NBRC 16056</strain>
    </source>
</reference>
<organism evidence="1 2">
    <name type="scientific">Gordonia hirsuta DSM 44140 = NBRC 16056</name>
    <dbReference type="NCBI Taxonomy" id="1121927"/>
    <lineage>
        <taxon>Bacteria</taxon>
        <taxon>Bacillati</taxon>
        <taxon>Actinomycetota</taxon>
        <taxon>Actinomycetes</taxon>
        <taxon>Mycobacteriales</taxon>
        <taxon>Gordoniaceae</taxon>
        <taxon>Gordonia</taxon>
    </lineage>
</organism>
<dbReference type="Gene3D" id="3.30.530.20">
    <property type="match status" value="1"/>
</dbReference>
<dbReference type="AlphaFoldDB" id="L7L8S9"/>
<evidence type="ECO:0008006" key="3">
    <source>
        <dbReference type="Google" id="ProtNLM"/>
    </source>
</evidence>
<sequence length="145" mass="15486">MAKTSAWIDTALAPQEAFAALTDLSRFGDWLVFHDSWQDTVPKPADVAEGRTIASVINVKGTAIPLRWTVQTYRAPQAFRFAAKEKGVKVAIGFTVEPAGPGARIGFELGLSGLPVVGPIGKKVVQELHDDVVASLDRFAVLLGS</sequence>
<comment type="caution">
    <text evidence="1">The sequence shown here is derived from an EMBL/GenBank/DDBJ whole genome shotgun (WGS) entry which is preliminary data.</text>
</comment>
<dbReference type="InterPro" id="IPR019587">
    <property type="entry name" value="Polyketide_cyclase/dehydratase"/>
</dbReference>
<dbReference type="SUPFAM" id="SSF55961">
    <property type="entry name" value="Bet v1-like"/>
    <property type="match status" value="1"/>
</dbReference>
<proteinExistence type="predicted"/>
<evidence type="ECO:0000313" key="2">
    <source>
        <dbReference type="Proteomes" id="UP000053405"/>
    </source>
</evidence>
<gene>
    <name evidence="1" type="ORF">GOHSU_07_00060</name>
</gene>
<dbReference type="RefSeq" id="WP_005936731.1">
    <property type="nucleotide sequence ID" value="NZ_ATVK01000004.1"/>
</dbReference>
<protein>
    <recommendedName>
        <fullName evidence="3">Polyketide cyclase/dehydrase</fullName>
    </recommendedName>
</protein>
<name>L7L8S9_9ACTN</name>
<keyword evidence="2" id="KW-1185">Reference proteome</keyword>
<dbReference type="CDD" id="cd07812">
    <property type="entry name" value="SRPBCC"/>
    <property type="match status" value="1"/>
</dbReference>
<dbReference type="Proteomes" id="UP000053405">
    <property type="component" value="Unassembled WGS sequence"/>
</dbReference>
<evidence type="ECO:0000313" key="1">
    <source>
        <dbReference type="EMBL" id="GAC56452.1"/>
    </source>
</evidence>